<dbReference type="Proteomes" id="UP000253034">
    <property type="component" value="Unassembled WGS sequence"/>
</dbReference>
<sequence>MAKQYKNPDVIGKIAENYKQLEKSIVSQLKFDCQHNVTIGGVREEIWKSLFEQIIPKKFSIARSVFIIDSNGGVSAEVDLAIFDEQYTPYIFNYGNMRFIPIEAVAVVIQCKSKEPKTKELEHWVKSISELRTSLNSIARLYTDIAIGELAYDKDSHGKIQLGEKGKKTTQTSTRPIRILCHTDQMIGQRSRITEIFDIILNPDSNKDCLQISIFPQGKNLEHWYNELNHVDSKYENIRREYGSRANVNLNDYRVLDSSGQISLLSLIFQLNQLLMLINNPIPFPHQEYAKMFNDYGK</sequence>
<dbReference type="AlphaFoldDB" id="A0A369AZ97"/>
<evidence type="ECO:0000259" key="1">
    <source>
        <dbReference type="Pfam" id="PF20247"/>
    </source>
</evidence>
<dbReference type="Pfam" id="PF20247">
    <property type="entry name" value="DUF6602"/>
    <property type="match status" value="1"/>
</dbReference>
<dbReference type="EMBL" id="QPJT01000017">
    <property type="protein sequence ID" value="RCX13506.1"/>
    <property type="molecule type" value="Genomic_DNA"/>
</dbReference>
<evidence type="ECO:0000313" key="2">
    <source>
        <dbReference type="EMBL" id="RCX13506.1"/>
    </source>
</evidence>
<gene>
    <name evidence="2" type="ORF">DFR58_11746</name>
</gene>
<accession>A0A369AZ97</accession>
<dbReference type="InterPro" id="IPR046537">
    <property type="entry name" value="DUF6602"/>
</dbReference>
<organism evidence="2 3">
    <name type="scientific">Anaerobacterium chartisolvens</name>
    <dbReference type="NCBI Taxonomy" id="1297424"/>
    <lineage>
        <taxon>Bacteria</taxon>
        <taxon>Bacillati</taxon>
        <taxon>Bacillota</taxon>
        <taxon>Clostridia</taxon>
        <taxon>Eubacteriales</taxon>
        <taxon>Oscillospiraceae</taxon>
        <taxon>Anaerobacterium</taxon>
    </lineage>
</organism>
<name>A0A369AZ97_9FIRM</name>
<proteinExistence type="predicted"/>
<feature type="domain" description="DUF6602" evidence="1">
    <location>
        <begin position="32"/>
        <end position="132"/>
    </location>
</feature>
<protein>
    <recommendedName>
        <fullName evidence="1">DUF6602 domain-containing protein</fullName>
    </recommendedName>
</protein>
<dbReference type="OrthoDB" id="337432at2"/>
<dbReference type="RefSeq" id="WP_114298563.1">
    <property type="nucleotide sequence ID" value="NZ_QPJT01000017.1"/>
</dbReference>
<reference evidence="2 3" key="1">
    <citation type="submission" date="2018-07" db="EMBL/GenBank/DDBJ databases">
        <title>Genomic Encyclopedia of Type Strains, Phase IV (KMG-IV): sequencing the most valuable type-strain genomes for metagenomic binning, comparative biology and taxonomic classification.</title>
        <authorList>
            <person name="Goeker M."/>
        </authorList>
    </citation>
    <scope>NUCLEOTIDE SEQUENCE [LARGE SCALE GENOMIC DNA]</scope>
    <source>
        <strain evidence="2 3">DSM 27016</strain>
    </source>
</reference>
<dbReference type="CDD" id="cd21173">
    <property type="entry name" value="NucC-like"/>
    <property type="match status" value="1"/>
</dbReference>
<keyword evidence="3" id="KW-1185">Reference proteome</keyword>
<comment type="caution">
    <text evidence="2">The sequence shown here is derived from an EMBL/GenBank/DDBJ whole genome shotgun (WGS) entry which is preliminary data.</text>
</comment>
<evidence type="ECO:0000313" key="3">
    <source>
        <dbReference type="Proteomes" id="UP000253034"/>
    </source>
</evidence>